<name>A0A843UJQ3_COLES</name>
<feature type="compositionally biased region" description="Polar residues" evidence="1">
    <location>
        <begin position="53"/>
        <end position="74"/>
    </location>
</feature>
<evidence type="ECO:0000256" key="1">
    <source>
        <dbReference type="SAM" id="MobiDB-lite"/>
    </source>
</evidence>
<evidence type="ECO:0000313" key="3">
    <source>
        <dbReference type="Proteomes" id="UP000652761"/>
    </source>
</evidence>
<dbReference type="EMBL" id="NMUH01000894">
    <property type="protein sequence ID" value="MQL86342.1"/>
    <property type="molecule type" value="Genomic_DNA"/>
</dbReference>
<sequence>MTPVSNPDNTTQEQPPSLAVTDVRVRLNGCQLEHTRSPEYSLNRLPRTGVPGNGNNLSHGTSPQVPRTGRTTSPELPKVRHWKTGLAGDQYVYWCP</sequence>
<dbReference type="Proteomes" id="UP000652761">
    <property type="component" value="Unassembled WGS sequence"/>
</dbReference>
<keyword evidence="3" id="KW-1185">Reference proteome</keyword>
<gene>
    <name evidence="2" type="ORF">Taro_018872</name>
</gene>
<protein>
    <submittedName>
        <fullName evidence="2">Uncharacterized protein</fullName>
    </submittedName>
</protein>
<comment type="caution">
    <text evidence="2">The sequence shown here is derived from an EMBL/GenBank/DDBJ whole genome shotgun (WGS) entry which is preliminary data.</text>
</comment>
<dbReference type="AlphaFoldDB" id="A0A843UJQ3"/>
<accession>A0A843UJQ3</accession>
<evidence type="ECO:0000313" key="2">
    <source>
        <dbReference type="EMBL" id="MQL86342.1"/>
    </source>
</evidence>
<proteinExistence type="predicted"/>
<feature type="compositionally biased region" description="Polar residues" evidence="1">
    <location>
        <begin position="1"/>
        <end position="15"/>
    </location>
</feature>
<feature type="region of interest" description="Disordered" evidence="1">
    <location>
        <begin position="34"/>
        <end position="76"/>
    </location>
</feature>
<organism evidence="2 3">
    <name type="scientific">Colocasia esculenta</name>
    <name type="common">Wild taro</name>
    <name type="synonym">Arum esculentum</name>
    <dbReference type="NCBI Taxonomy" id="4460"/>
    <lineage>
        <taxon>Eukaryota</taxon>
        <taxon>Viridiplantae</taxon>
        <taxon>Streptophyta</taxon>
        <taxon>Embryophyta</taxon>
        <taxon>Tracheophyta</taxon>
        <taxon>Spermatophyta</taxon>
        <taxon>Magnoliopsida</taxon>
        <taxon>Liliopsida</taxon>
        <taxon>Araceae</taxon>
        <taxon>Aroideae</taxon>
        <taxon>Colocasieae</taxon>
        <taxon>Colocasia</taxon>
    </lineage>
</organism>
<reference evidence="2" key="1">
    <citation type="submission" date="2017-07" db="EMBL/GenBank/DDBJ databases">
        <title>Taro Niue Genome Assembly and Annotation.</title>
        <authorList>
            <person name="Atibalentja N."/>
            <person name="Keating K."/>
            <person name="Fields C.J."/>
        </authorList>
    </citation>
    <scope>NUCLEOTIDE SEQUENCE</scope>
    <source>
        <strain evidence="2">Niue_2</strain>
        <tissue evidence="2">Leaf</tissue>
    </source>
</reference>
<feature type="region of interest" description="Disordered" evidence="1">
    <location>
        <begin position="1"/>
        <end position="20"/>
    </location>
</feature>